<evidence type="ECO:0000256" key="2">
    <source>
        <dbReference type="ARBA" id="ARBA00022670"/>
    </source>
</evidence>
<keyword evidence="2 7" id="KW-0645">Protease</keyword>
<dbReference type="EMBL" id="AY714858">
    <property type="protein sequence ID" value="AAU83754.1"/>
    <property type="molecule type" value="Genomic_DNA"/>
</dbReference>
<proteinExistence type="inferred from homology"/>
<reference evidence="7" key="2">
    <citation type="submission" date="2004-08" db="EMBL/GenBank/DDBJ databases">
        <authorList>
            <person name="Putnam N."/>
            <person name="Detter J.C."/>
            <person name="Richardson P.M."/>
            <person name="Rokhsar D."/>
        </authorList>
    </citation>
    <scope>NUCLEOTIDE SEQUENCE</scope>
</reference>
<sequence length="251" mass="28005">MSIKKMKEKGSIAIIPIKGMITSEESGFGLMAASTVLIKDIAEAEIKRKIKAVIFEINSPGGTPFASKEIATCIENIDKPAIAWVREYAASGAYWIASACDEIVADELSTVGSIGAMSIRPDIGELMKKFGIDIETLRTGRYKGMGLPYEKLTEEERELLKKELDEIQDNFLNAVAKNRKLDESKMKELSTAKVYLGREAKEMGLIDHLGGKELAIRIAKERSGIRKEKIVDYGERKRKGLLRRAMEEMMR</sequence>
<name>Q64A23_UNCAG</name>
<evidence type="ECO:0000259" key="6">
    <source>
        <dbReference type="Pfam" id="PF01343"/>
    </source>
</evidence>
<dbReference type="Pfam" id="PF01343">
    <property type="entry name" value="Peptidase_S49"/>
    <property type="match status" value="1"/>
</dbReference>
<organism evidence="7">
    <name type="scientific">Uncultured archaeon GZfos26G2</name>
    <dbReference type="NCBI Taxonomy" id="3386331"/>
    <lineage>
        <taxon>Archaea</taxon>
        <taxon>Methanobacteriati</taxon>
        <taxon>Methanobacteriota</taxon>
        <taxon>Stenosarchaea group</taxon>
        <taxon>Methanomicrobia</taxon>
        <taxon>Candidatus Methanophagales</taxon>
        <taxon>Candidatus Methanophagaceae</taxon>
        <taxon>Candidatus Methanophaga</taxon>
    </lineage>
</organism>
<dbReference type="GO" id="GO:0008236">
    <property type="term" value="F:serine-type peptidase activity"/>
    <property type="evidence" value="ECO:0007669"/>
    <property type="project" value="UniProtKB-KW"/>
</dbReference>
<keyword evidence="4" id="KW-0720">Serine protease</keyword>
<dbReference type="SUPFAM" id="SSF52096">
    <property type="entry name" value="ClpP/crotonase"/>
    <property type="match status" value="1"/>
</dbReference>
<dbReference type="Gene3D" id="3.90.226.10">
    <property type="entry name" value="2-enoyl-CoA Hydratase, Chain A, domain 1"/>
    <property type="match status" value="1"/>
</dbReference>
<dbReference type="AlphaFoldDB" id="Q64A23"/>
<dbReference type="CDD" id="cd07023">
    <property type="entry name" value="S49_Sppa_N_C"/>
    <property type="match status" value="1"/>
</dbReference>
<keyword evidence="3" id="KW-0378">Hydrolase</keyword>
<dbReference type="GO" id="GO:0006508">
    <property type="term" value="P:proteolysis"/>
    <property type="evidence" value="ECO:0007669"/>
    <property type="project" value="UniProtKB-KW"/>
</dbReference>
<comment type="similarity">
    <text evidence="1">Belongs to the peptidase S49 family.</text>
</comment>
<accession>Q64A23</accession>
<protein>
    <submittedName>
        <fullName evidence="7">Protease IV</fullName>
    </submittedName>
</protein>
<evidence type="ECO:0000313" key="7">
    <source>
        <dbReference type="EMBL" id="AAU83754.1"/>
    </source>
</evidence>
<dbReference type="Gene3D" id="6.20.330.10">
    <property type="match status" value="1"/>
</dbReference>
<evidence type="ECO:0000256" key="1">
    <source>
        <dbReference type="ARBA" id="ARBA00008683"/>
    </source>
</evidence>
<gene>
    <name evidence="7" type="ORF">GZ33H6_3</name>
</gene>
<dbReference type="PANTHER" id="PTHR42987:SF4">
    <property type="entry name" value="PROTEASE SOHB-RELATED"/>
    <property type="match status" value="1"/>
</dbReference>
<evidence type="ECO:0000256" key="3">
    <source>
        <dbReference type="ARBA" id="ARBA00022801"/>
    </source>
</evidence>
<dbReference type="InterPro" id="IPR002142">
    <property type="entry name" value="Peptidase_S49"/>
</dbReference>
<dbReference type="PANTHER" id="PTHR42987">
    <property type="entry name" value="PEPTIDASE S49"/>
    <property type="match status" value="1"/>
</dbReference>
<feature type="domain" description="Peptidase S49" evidence="6">
    <location>
        <begin position="77"/>
        <end position="224"/>
    </location>
</feature>
<dbReference type="InterPro" id="IPR029045">
    <property type="entry name" value="ClpP/crotonase-like_dom_sf"/>
</dbReference>
<evidence type="ECO:0000256" key="4">
    <source>
        <dbReference type="ARBA" id="ARBA00022825"/>
    </source>
</evidence>
<evidence type="ECO:0000256" key="5">
    <source>
        <dbReference type="SAM" id="Coils"/>
    </source>
</evidence>
<dbReference type="InterPro" id="IPR004635">
    <property type="entry name" value="Pept_S49_SppA"/>
</dbReference>
<dbReference type="NCBIfam" id="TIGR00706">
    <property type="entry name" value="SppA_dom"/>
    <property type="match status" value="1"/>
</dbReference>
<reference evidence="7" key="1">
    <citation type="journal article" date="2004" name="Science">
        <title>Reverse methanogenesis: testing the hypothesis with environmental genomics.</title>
        <authorList>
            <person name="Hallam S.J."/>
            <person name="Putnam N."/>
            <person name="Preston C.M."/>
            <person name="Detter J.C."/>
            <person name="Rokhsar D."/>
            <person name="Richardson P.M."/>
            <person name="DeLong E.F."/>
        </authorList>
    </citation>
    <scope>NUCLEOTIDE SEQUENCE</scope>
</reference>
<keyword evidence="5" id="KW-0175">Coiled coil</keyword>
<dbReference type="InterPro" id="IPR047272">
    <property type="entry name" value="S49_SppA_C"/>
</dbReference>
<feature type="coiled-coil region" evidence="5">
    <location>
        <begin position="150"/>
        <end position="177"/>
    </location>
</feature>